<dbReference type="RefSeq" id="WP_264249829.1">
    <property type="nucleotide sequence ID" value="NZ_CP107567.1"/>
</dbReference>
<keyword evidence="3" id="KW-1185">Reference proteome</keyword>
<feature type="transmembrane region" description="Helical" evidence="1">
    <location>
        <begin position="40"/>
        <end position="58"/>
    </location>
</feature>
<accession>A0ABY6IH56</accession>
<dbReference type="Proteomes" id="UP001163878">
    <property type="component" value="Chromosome"/>
</dbReference>
<proteinExistence type="predicted"/>
<reference evidence="2" key="1">
    <citation type="submission" date="2022-10" db="EMBL/GenBank/DDBJ databases">
        <title>Cytochrome P450 Catalyzes Benzene Ring Formation in the Biosynthesis of Trialkyl-Substituted Aromatic Polyketides.</title>
        <authorList>
            <person name="Zhao E."/>
            <person name="Ge H."/>
        </authorList>
    </citation>
    <scope>NUCLEOTIDE SEQUENCE</scope>
    <source>
        <strain evidence="2">NA0869</strain>
    </source>
</reference>
<evidence type="ECO:0000313" key="3">
    <source>
        <dbReference type="Proteomes" id="UP001163878"/>
    </source>
</evidence>
<gene>
    <name evidence="2" type="ORF">OGH68_36085</name>
</gene>
<name>A0ABY6IH56_STRPE</name>
<organism evidence="2 3">
    <name type="scientific">Streptomyces peucetius</name>
    <dbReference type="NCBI Taxonomy" id="1950"/>
    <lineage>
        <taxon>Bacteria</taxon>
        <taxon>Bacillati</taxon>
        <taxon>Actinomycetota</taxon>
        <taxon>Actinomycetes</taxon>
        <taxon>Kitasatosporales</taxon>
        <taxon>Streptomycetaceae</taxon>
        <taxon>Streptomyces</taxon>
    </lineage>
</organism>
<evidence type="ECO:0000256" key="1">
    <source>
        <dbReference type="SAM" id="Phobius"/>
    </source>
</evidence>
<keyword evidence="1" id="KW-0812">Transmembrane</keyword>
<evidence type="ECO:0000313" key="2">
    <source>
        <dbReference type="EMBL" id="UYQ66333.1"/>
    </source>
</evidence>
<sequence>MTVTRYRVLVVALVGLLAAAVAVMLAVLDKHAATDVIRNAGVAFGGTTTLGLLLSGFIDDSRQQLLTTAGGTRQG</sequence>
<keyword evidence="1" id="KW-0472">Membrane</keyword>
<feature type="transmembrane region" description="Helical" evidence="1">
    <location>
        <begin position="6"/>
        <end position="28"/>
    </location>
</feature>
<keyword evidence="1" id="KW-1133">Transmembrane helix</keyword>
<dbReference type="EMBL" id="CP107567">
    <property type="protein sequence ID" value="UYQ66333.1"/>
    <property type="molecule type" value="Genomic_DNA"/>
</dbReference>
<protein>
    <submittedName>
        <fullName evidence="2">Uncharacterized protein</fullName>
    </submittedName>
</protein>